<dbReference type="SMART" id="SM00679">
    <property type="entry name" value="CTNS"/>
    <property type="match status" value="2"/>
</dbReference>
<gene>
    <name evidence="8" type="ORF">CTOB1V02_LOCUS11406</name>
</gene>
<evidence type="ECO:0000256" key="6">
    <source>
        <dbReference type="ARBA" id="ARBA00040648"/>
    </source>
</evidence>
<evidence type="ECO:0000256" key="5">
    <source>
        <dbReference type="ARBA" id="ARBA00023136"/>
    </source>
</evidence>
<dbReference type="AlphaFoldDB" id="A0A7R8WKS2"/>
<dbReference type="PANTHER" id="PTHR14856">
    <property type="entry name" value="PQ-LOOP REPEAT-CONTAINING PROTEIN 1-LIKE PROTEIN"/>
    <property type="match status" value="1"/>
</dbReference>
<dbReference type="Pfam" id="PF04193">
    <property type="entry name" value="PQ-loop"/>
    <property type="match status" value="2"/>
</dbReference>
<sequence length="274" mass="31455">MSDTQDSWTENFEGIKGIAVVFLVRIAEICTAFGPLVAYVPQYLEIKRTRNALGFSHFVCLNLLIANILRITFWFGHPFEWPLLVQSIVFISLMIAIIHVYVEVRYDSTIPPLMRRTFTGQETFHTLGTTLQNILTLLMHSSADFNLSDFWMWTDFHSYVEFIGCFSLLCAISIWFLKEVSFFVELVGFLGLSIEACLAVPQLYRNWTNQSTEGLNRFMVFVWAVADSSKVVYFVLRSAPLQFIVCGLLQVSIDLSIWGQIFCYRNNLKTPGAY</sequence>
<dbReference type="GO" id="GO:0042147">
    <property type="term" value="P:retrograde transport, endosome to Golgi"/>
    <property type="evidence" value="ECO:0007669"/>
    <property type="project" value="TreeGrafter"/>
</dbReference>
<evidence type="ECO:0000256" key="4">
    <source>
        <dbReference type="ARBA" id="ARBA00022989"/>
    </source>
</evidence>
<dbReference type="FunFam" id="1.20.1280.290:FF:000005">
    <property type="entry name" value="PQ-loop repeat-containing protein 1"/>
    <property type="match status" value="1"/>
</dbReference>
<evidence type="ECO:0000313" key="8">
    <source>
        <dbReference type="EMBL" id="CAD7233585.1"/>
    </source>
</evidence>
<dbReference type="GO" id="GO:0005768">
    <property type="term" value="C:endosome"/>
    <property type="evidence" value="ECO:0007669"/>
    <property type="project" value="TreeGrafter"/>
</dbReference>
<evidence type="ECO:0000256" key="7">
    <source>
        <dbReference type="ARBA" id="ARBA00043159"/>
    </source>
</evidence>
<dbReference type="GO" id="GO:0005829">
    <property type="term" value="C:cytosol"/>
    <property type="evidence" value="ECO:0007669"/>
    <property type="project" value="GOC"/>
</dbReference>
<evidence type="ECO:0000256" key="2">
    <source>
        <dbReference type="ARBA" id="ARBA00022692"/>
    </source>
</evidence>
<proteinExistence type="predicted"/>
<keyword evidence="2" id="KW-0812">Transmembrane</keyword>
<keyword evidence="4" id="KW-1133">Transmembrane helix</keyword>
<dbReference type="PANTHER" id="PTHR14856:SF9">
    <property type="entry name" value="PQ-LOOP REPEAT-CONTAINING PROTEIN 1"/>
    <property type="match status" value="1"/>
</dbReference>
<reference evidence="8" key="1">
    <citation type="submission" date="2020-11" db="EMBL/GenBank/DDBJ databases">
        <authorList>
            <person name="Tran Van P."/>
        </authorList>
    </citation>
    <scope>NUCLEOTIDE SEQUENCE</scope>
</reference>
<evidence type="ECO:0000256" key="1">
    <source>
        <dbReference type="ARBA" id="ARBA00004141"/>
    </source>
</evidence>
<keyword evidence="5" id="KW-0472">Membrane</keyword>
<keyword evidence="3" id="KW-0677">Repeat</keyword>
<evidence type="ECO:0000256" key="3">
    <source>
        <dbReference type="ARBA" id="ARBA00022737"/>
    </source>
</evidence>
<organism evidence="8">
    <name type="scientific">Cyprideis torosa</name>
    <dbReference type="NCBI Taxonomy" id="163714"/>
    <lineage>
        <taxon>Eukaryota</taxon>
        <taxon>Metazoa</taxon>
        <taxon>Ecdysozoa</taxon>
        <taxon>Arthropoda</taxon>
        <taxon>Crustacea</taxon>
        <taxon>Oligostraca</taxon>
        <taxon>Ostracoda</taxon>
        <taxon>Podocopa</taxon>
        <taxon>Podocopida</taxon>
        <taxon>Cytherocopina</taxon>
        <taxon>Cytheroidea</taxon>
        <taxon>Cytherideidae</taxon>
        <taxon>Cyprideis</taxon>
    </lineage>
</organism>
<dbReference type="InterPro" id="IPR006603">
    <property type="entry name" value="PQ-loop_rpt"/>
</dbReference>
<dbReference type="EMBL" id="OB666564">
    <property type="protein sequence ID" value="CAD7233585.1"/>
    <property type="molecule type" value="Genomic_DNA"/>
</dbReference>
<accession>A0A7R8WKS2</accession>
<dbReference type="FunFam" id="1.20.1280.290:FF:000008">
    <property type="entry name" value="PQ-loop repeat-containing protein 1"/>
    <property type="match status" value="1"/>
</dbReference>
<dbReference type="Gene3D" id="1.20.1280.290">
    <property type="match status" value="2"/>
</dbReference>
<dbReference type="GO" id="GO:0045332">
    <property type="term" value="P:phospholipid translocation"/>
    <property type="evidence" value="ECO:0007669"/>
    <property type="project" value="TreeGrafter"/>
</dbReference>
<dbReference type="OrthoDB" id="292213at2759"/>
<comment type="subcellular location">
    <subcellularLocation>
        <location evidence="1">Membrane</location>
        <topology evidence="1">Multi-pass membrane protein</topology>
    </subcellularLocation>
</comment>
<protein>
    <recommendedName>
        <fullName evidence="6">Solute carrier family 66 member 2</fullName>
    </recommendedName>
    <alternativeName>
        <fullName evidence="7">PQ-loop repeat-containing protein 1</fullName>
    </alternativeName>
</protein>
<dbReference type="GO" id="GO:0005802">
    <property type="term" value="C:trans-Golgi network"/>
    <property type="evidence" value="ECO:0007669"/>
    <property type="project" value="TreeGrafter"/>
</dbReference>
<name>A0A7R8WKS2_9CRUS</name>
<dbReference type="InterPro" id="IPR052241">
    <property type="entry name" value="SLC66/Scramblase_ANY1"/>
</dbReference>
<dbReference type="GO" id="GO:0016020">
    <property type="term" value="C:membrane"/>
    <property type="evidence" value="ECO:0007669"/>
    <property type="project" value="UniProtKB-SubCell"/>
</dbReference>